<keyword evidence="1" id="KW-0813">Transport</keyword>
<dbReference type="InterPro" id="IPR050107">
    <property type="entry name" value="ABC_carbohydrate_import_ATPase"/>
</dbReference>
<dbReference type="GO" id="GO:0016887">
    <property type="term" value="F:ATP hydrolysis activity"/>
    <property type="evidence" value="ECO:0007669"/>
    <property type="project" value="InterPro"/>
</dbReference>
<evidence type="ECO:0000256" key="2">
    <source>
        <dbReference type="ARBA" id="ARBA00022737"/>
    </source>
</evidence>
<evidence type="ECO:0000313" key="6">
    <source>
        <dbReference type="EMBL" id="PSR23749.1"/>
    </source>
</evidence>
<dbReference type="AlphaFoldDB" id="A0A2T2WNC7"/>
<dbReference type="InterPro" id="IPR003439">
    <property type="entry name" value="ABC_transporter-like_ATP-bd"/>
</dbReference>
<evidence type="ECO:0000256" key="4">
    <source>
        <dbReference type="ARBA" id="ARBA00022840"/>
    </source>
</evidence>
<dbReference type="PROSITE" id="PS50893">
    <property type="entry name" value="ABC_TRANSPORTER_2"/>
    <property type="match status" value="1"/>
</dbReference>
<comment type="caution">
    <text evidence="6">The sequence shown here is derived from an EMBL/GenBank/DDBJ whole genome shotgun (WGS) entry which is preliminary data.</text>
</comment>
<sequence length="319" mass="35517">MFSALHSVTARSLGVVIVSHRIDEILSITQRVTVLREGDFVGLLSTDETSQTELVEWIVGSRIATIYPALSDKRDTNMHLQIEDLQGPGIGPVTFKARRGEILGLTGLLGPGFARFPEAFNSDVGVFRGRVMIDGRTISPQSRIGCRSGRSARKRGGHDINSGRHVSLPRVSEFVRRGFRRSFCECQNVQEALQELLVRPPRGDLAMSRLSGGNQQKAVLAKWVKSAPLVLVLHEPTQGVDVGAKRDIFYLLKALADKGTTLVLVSNEHEDLAHLSNRVLVFHGLRTARNMGLCRNVKLWSRVMLSMFFNLYLAYRNFK</sequence>
<dbReference type="PANTHER" id="PTHR43790">
    <property type="entry name" value="CARBOHYDRATE TRANSPORT ATP-BINDING PROTEIN MG119-RELATED"/>
    <property type="match status" value="1"/>
</dbReference>
<gene>
    <name evidence="6" type="ORF">C7B45_01660</name>
</gene>
<reference evidence="6 7" key="1">
    <citation type="journal article" date="2014" name="BMC Genomics">
        <title>Comparison of environmental and isolate Sulfobacillus genomes reveals diverse carbon, sulfur, nitrogen, and hydrogen metabolisms.</title>
        <authorList>
            <person name="Justice N.B."/>
            <person name="Norman A."/>
            <person name="Brown C.T."/>
            <person name="Singh A."/>
            <person name="Thomas B.C."/>
            <person name="Banfield J.F."/>
        </authorList>
    </citation>
    <scope>NUCLEOTIDE SEQUENCE [LARGE SCALE GENOMIC DNA]</scope>
    <source>
        <strain evidence="6">AMDSBA3</strain>
    </source>
</reference>
<dbReference type="PANTHER" id="PTHR43790:SF9">
    <property type="entry name" value="GALACTOFURANOSE TRANSPORTER ATP-BINDING PROTEIN YTFR"/>
    <property type="match status" value="1"/>
</dbReference>
<keyword evidence="3" id="KW-0547">Nucleotide-binding</keyword>
<evidence type="ECO:0000256" key="1">
    <source>
        <dbReference type="ARBA" id="ARBA00022448"/>
    </source>
</evidence>
<dbReference type="Gene3D" id="3.40.50.300">
    <property type="entry name" value="P-loop containing nucleotide triphosphate hydrolases"/>
    <property type="match status" value="1"/>
</dbReference>
<feature type="domain" description="ABC transporter" evidence="5">
    <location>
        <begin position="73"/>
        <end position="309"/>
    </location>
</feature>
<dbReference type="GO" id="GO:0005524">
    <property type="term" value="F:ATP binding"/>
    <property type="evidence" value="ECO:0007669"/>
    <property type="project" value="UniProtKB-KW"/>
</dbReference>
<protein>
    <recommendedName>
        <fullName evidence="5">ABC transporter domain-containing protein</fullName>
    </recommendedName>
</protein>
<dbReference type="EMBL" id="PXYV01000003">
    <property type="protein sequence ID" value="PSR23749.1"/>
    <property type="molecule type" value="Genomic_DNA"/>
</dbReference>
<keyword evidence="4" id="KW-0067">ATP-binding</keyword>
<keyword evidence="2" id="KW-0677">Repeat</keyword>
<evidence type="ECO:0000259" key="5">
    <source>
        <dbReference type="PROSITE" id="PS50893"/>
    </source>
</evidence>
<evidence type="ECO:0000313" key="7">
    <source>
        <dbReference type="Proteomes" id="UP000241848"/>
    </source>
</evidence>
<organism evidence="6 7">
    <name type="scientific">Sulfobacillus acidophilus</name>
    <dbReference type="NCBI Taxonomy" id="53633"/>
    <lineage>
        <taxon>Bacteria</taxon>
        <taxon>Bacillati</taxon>
        <taxon>Bacillota</taxon>
        <taxon>Clostridia</taxon>
        <taxon>Eubacteriales</taxon>
        <taxon>Clostridiales Family XVII. Incertae Sedis</taxon>
        <taxon>Sulfobacillus</taxon>
    </lineage>
</organism>
<dbReference type="InterPro" id="IPR027417">
    <property type="entry name" value="P-loop_NTPase"/>
</dbReference>
<dbReference type="Proteomes" id="UP000241848">
    <property type="component" value="Unassembled WGS sequence"/>
</dbReference>
<evidence type="ECO:0000256" key="3">
    <source>
        <dbReference type="ARBA" id="ARBA00022741"/>
    </source>
</evidence>
<dbReference type="SUPFAM" id="SSF52540">
    <property type="entry name" value="P-loop containing nucleoside triphosphate hydrolases"/>
    <property type="match status" value="1"/>
</dbReference>
<dbReference type="Pfam" id="PF00005">
    <property type="entry name" value="ABC_tran"/>
    <property type="match status" value="1"/>
</dbReference>
<accession>A0A2T2WNC7</accession>
<dbReference type="InterPro" id="IPR017871">
    <property type="entry name" value="ABC_transporter-like_CS"/>
</dbReference>
<name>A0A2T2WNC7_9FIRM</name>
<dbReference type="PROSITE" id="PS00211">
    <property type="entry name" value="ABC_TRANSPORTER_1"/>
    <property type="match status" value="1"/>
</dbReference>
<proteinExistence type="predicted"/>